<name>A0A2C1LP44_BACCE</name>
<dbReference type="RefSeq" id="WP_098882893.1">
    <property type="nucleotide sequence ID" value="NZ_NUMG01000027.1"/>
</dbReference>
<dbReference type="Gene3D" id="3.40.50.140">
    <property type="match status" value="1"/>
</dbReference>
<dbReference type="SMART" id="SM00493">
    <property type="entry name" value="TOPRIM"/>
    <property type="match status" value="1"/>
</dbReference>
<dbReference type="SUPFAM" id="SSF56712">
    <property type="entry name" value="Prokaryotic type I DNA topoisomerase"/>
    <property type="match status" value="1"/>
</dbReference>
<dbReference type="GO" id="GO:0006265">
    <property type="term" value="P:DNA topological change"/>
    <property type="evidence" value="ECO:0007669"/>
    <property type="project" value="InterPro"/>
</dbReference>
<dbReference type="EMBL" id="NUMG01000027">
    <property type="protein sequence ID" value="PGT99440.1"/>
    <property type="molecule type" value="Genomic_DNA"/>
</dbReference>
<dbReference type="PANTHER" id="PTHR11390:SF21">
    <property type="entry name" value="DNA TOPOISOMERASE 3-ALPHA"/>
    <property type="match status" value="1"/>
</dbReference>
<evidence type="ECO:0000256" key="4">
    <source>
        <dbReference type="ARBA" id="ARBA00023029"/>
    </source>
</evidence>
<dbReference type="InterPro" id="IPR025589">
    <property type="entry name" value="Toprim_C_rpt"/>
</dbReference>
<dbReference type="GO" id="GO:0006281">
    <property type="term" value="P:DNA repair"/>
    <property type="evidence" value="ECO:0007669"/>
    <property type="project" value="TreeGrafter"/>
</dbReference>
<dbReference type="PRINTS" id="PR00417">
    <property type="entry name" value="PRTPISMRASEI"/>
</dbReference>
<dbReference type="EC" id="5.6.2.1" evidence="3"/>
<dbReference type="PROSITE" id="PS00396">
    <property type="entry name" value="TOPO_IA_1"/>
    <property type="match status" value="1"/>
</dbReference>
<evidence type="ECO:0000256" key="3">
    <source>
        <dbReference type="ARBA" id="ARBA00012891"/>
    </source>
</evidence>
<dbReference type="Pfam" id="PF01751">
    <property type="entry name" value="Toprim"/>
    <property type="match status" value="1"/>
</dbReference>
<dbReference type="SMART" id="SM00437">
    <property type="entry name" value="TOP1Ac"/>
    <property type="match status" value="1"/>
</dbReference>
<evidence type="ECO:0000256" key="7">
    <source>
        <dbReference type="ARBA" id="ARBA00030003"/>
    </source>
</evidence>
<comment type="catalytic activity">
    <reaction evidence="1">
        <text>ATP-independent breakage of single-stranded DNA, followed by passage and rejoining.</text>
        <dbReference type="EC" id="5.6.2.1"/>
    </reaction>
</comment>
<dbReference type="InterPro" id="IPR003602">
    <property type="entry name" value="Topo_IA_DNA-bd_dom"/>
</dbReference>
<dbReference type="InterPro" id="IPR013497">
    <property type="entry name" value="Topo_IA_cen"/>
</dbReference>
<evidence type="ECO:0000313" key="12">
    <source>
        <dbReference type="EMBL" id="PGT99440.1"/>
    </source>
</evidence>
<accession>A0A2C1LP44</accession>
<dbReference type="GO" id="GO:0003917">
    <property type="term" value="F:DNA topoisomerase type I (single strand cut, ATP-independent) activity"/>
    <property type="evidence" value="ECO:0007669"/>
    <property type="project" value="UniProtKB-EC"/>
</dbReference>
<feature type="domain" description="Topo IA-type catalytic" evidence="11">
    <location>
        <begin position="156"/>
        <end position="584"/>
    </location>
</feature>
<comment type="caution">
    <text evidence="12">The sequence shown here is derived from an EMBL/GenBank/DDBJ whole genome shotgun (WGS) entry which is preliminary data.</text>
</comment>
<evidence type="ECO:0000256" key="6">
    <source>
        <dbReference type="ARBA" id="ARBA00023235"/>
    </source>
</evidence>
<dbReference type="SMART" id="SM00436">
    <property type="entry name" value="TOP1Bc"/>
    <property type="match status" value="1"/>
</dbReference>
<comment type="similarity">
    <text evidence="2">Belongs to the type IA topoisomerase family.</text>
</comment>
<proteinExistence type="inferred from homology"/>
<dbReference type="GO" id="GO:0043597">
    <property type="term" value="C:cytoplasmic replication fork"/>
    <property type="evidence" value="ECO:0007669"/>
    <property type="project" value="TreeGrafter"/>
</dbReference>
<dbReference type="Gene3D" id="2.70.20.10">
    <property type="entry name" value="Topoisomerase I, domain 3"/>
    <property type="match status" value="1"/>
</dbReference>
<keyword evidence="6 12" id="KW-0413">Isomerase</keyword>
<dbReference type="InterPro" id="IPR013824">
    <property type="entry name" value="Topo_IA_cen_sub1"/>
</dbReference>
<dbReference type="PANTHER" id="PTHR11390">
    <property type="entry name" value="PROKARYOTIC DNA TOPOISOMERASE"/>
    <property type="match status" value="1"/>
</dbReference>
<reference evidence="12 13" key="1">
    <citation type="submission" date="2017-09" db="EMBL/GenBank/DDBJ databases">
        <title>Large-scale bioinformatics analysis of Bacillus genomes uncovers conserved roles of natural products in bacterial physiology.</title>
        <authorList>
            <consortium name="Agbiome Team Llc"/>
            <person name="Bleich R.M."/>
            <person name="Grubbs K.J."/>
            <person name="Santa Maria K.C."/>
            <person name="Allen S.E."/>
            <person name="Farag S."/>
            <person name="Shank E.A."/>
            <person name="Bowers A."/>
        </authorList>
    </citation>
    <scope>NUCLEOTIDE SEQUENCE [LARGE SCALE GENOMIC DNA]</scope>
    <source>
        <strain evidence="12 13">AFS040105</strain>
    </source>
</reference>
<dbReference type="InterPro" id="IPR023405">
    <property type="entry name" value="Topo_IA_core_domain"/>
</dbReference>
<keyword evidence="4" id="KW-0799">Topoisomerase</keyword>
<protein>
    <recommendedName>
        <fullName evidence="3">DNA topoisomerase</fullName>
        <ecNumber evidence="3">5.6.2.1</ecNumber>
    </recommendedName>
    <alternativeName>
        <fullName evidence="10">Omega-protein</fullName>
    </alternativeName>
    <alternativeName>
        <fullName evidence="9">Relaxing enzyme</fullName>
    </alternativeName>
    <alternativeName>
        <fullName evidence="7">Swivelase</fullName>
    </alternativeName>
    <alternativeName>
        <fullName evidence="8">Untwisting enzyme</fullName>
    </alternativeName>
</protein>
<evidence type="ECO:0000313" key="13">
    <source>
        <dbReference type="Proteomes" id="UP000225766"/>
    </source>
</evidence>
<evidence type="ECO:0000256" key="1">
    <source>
        <dbReference type="ARBA" id="ARBA00000213"/>
    </source>
</evidence>
<dbReference type="Gene3D" id="1.10.460.10">
    <property type="entry name" value="Topoisomerase I, domain 2"/>
    <property type="match status" value="1"/>
</dbReference>
<dbReference type="GO" id="GO:0003677">
    <property type="term" value="F:DNA binding"/>
    <property type="evidence" value="ECO:0007669"/>
    <property type="project" value="UniProtKB-KW"/>
</dbReference>
<dbReference type="Pfam" id="PF01131">
    <property type="entry name" value="Topoisom_bac"/>
    <property type="match status" value="1"/>
</dbReference>
<dbReference type="InterPro" id="IPR023406">
    <property type="entry name" value="Topo_IA_AS"/>
</dbReference>
<sequence>MKVLVFEKPAQARTICSALPHKNHKTHIEIKPCDFFPQGATAVWCIGALVQVAPPEKQNEAWAEWSLDHLPMLPESLKYEVIKEKSKQFKIVKDYLKQATEIINCGDPGRQGELLVMQCVNLSGCSKKKILRFWCPSLTPKAVLQNLKNLQPGEKYKPKYYEALAREHSDYIIGMNASRAFTLLMQNKEVSGVFSAGRVQSALLSIIRRRELEIENFRPTSFWEIYGNFISNGTPYKGKLQNDSNNRFLCINHANDVLRALHGGKAAVKSLDNTKKETQPPELHNLSSLMSLLNRTHKIAPDEVLSTCQALYERGILSYPRTSSKHVTPAEAADFPIILENLKSIDMYKDLVKITDISSSKRFVDATKVDDHYAIIPTEKTPQLNDLSKNELIVYDTVARSLIAAHYGPYIFNQSTLITSVKEFDFKTTGNQELVKGWKLVIPDKNDKESNNEEEEPTQSVPKLTVGQEVEVADTDLHEGTTKPPHQYTEGNLIALMEKLNLGQESTRAATITLLKSRKYTAIKKNKVIVTDKGKIMYEAIKATPIGSEQLTSKWEEFLKKIGTTNTNEAIKLYNYFVKRSKELATLLVKQAIENQDKWDIREFLTSMQEELEEEKKGLGPCPNCGNPVYERDKFYGCGAFASNGCKFSQNKKILGKNLSPSNMKKLLSGKKTGLIKGMKKGEKEFNAYLSYESGTLKFSFEKQTKKQK</sequence>
<gene>
    <name evidence="12" type="ORF">COD19_19155</name>
</gene>
<dbReference type="Gene3D" id="1.10.290.10">
    <property type="entry name" value="Topoisomerase I, domain 4"/>
    <property type="match status" value="1"/>
</dbReference>
<dbReference type="CDD" id="cd00186">
    <property type="entry name" value="TOP1Ac"/>
    <property type="match status" value="1"/>
</dbReference>
<evidence type="ECO:0000256" key="5">
    <source>
        <dbReference type="ARBA" id="ARBA00023125"/>
    </source>
</evidence>
<dbReference type="GO" id="GO:0006310">
    <property type="term" value="P:DNA recombination"/>
    <property type="evidence" value="ECO:0007669"/>
    <property type="project" value="TreeGrafter"/>
</dbReference>
<dbReference type="AlphaFoldDB" id="A0A2C1LP44"/>
<dbReference type="InterPro" id="IPR006171">
    <property type="entry name" value="TOPRIM_dom"/>
</dbReference>
<dbReference type="InterPro" id="IPR003601">
    <property type="entry name" value="Topo_IA_2"/>
</dbReference>
<dbReference type="InterPro" id="IPR013826">
    <property type="entry name" value="Topo_IA_cen_sub3"/>
</dbReference>
<evidence type="ECO:0000256" key="10">
    <source>
        <dbReference type="ARBA" id="ARBA00032877"/>
    </source>
</evidence>
<evidence type="ECO:0000259" key="11">
    <source>
        <dbReference type="PROSITE" id="PS52039"/>
    </source>
</evidence>
<dbReference type="InterPro" id="IPR013825">
    <property type="entry name" value="Topo_IA_cen_sub2"/>
</dbReference>
<organism evidence="12 13">
    <name type="scientific">Bacillus cereus</name>
    <dbReference type="NCBI Taxonomy" id="1396"/>
    <lineage>
        <taxon>Bacteria</taxon>
        <taxon>Bacillati</taxon>
        <taxon>Bacillota</taxon>
        <taxon>Bacilli</taxon>
        <taxon>Bacillales</taxon>
        <taxon>Bacillaceae</taxon>
        <taxon>Bacillus</taxon>
        <taxon>Bacillus cereus group</taxon>
    </lineage>
</organism>
<dbReference type="Pfam" id="PF13342">
    <property type="entry name" value="Toprim_Crpt"/>
    <property type="match status" value="1"/>
</dbReference>
<evidence type="ECO:0000256" key="8">
    <source>
        <dbReference type="ARBA" id="ARBA00031985"/>
    </source>
</evidence>
<dbReference type="Proteomes" id="UP000225766">
    <property type="component" value="Unassembled WGS sequence"/>
</dbReference>
<dbReference type="InterPro" id="IPR000380">
    <property type="entry name" value="Topo_IA"/>
</dbReference>
<evidence type="ECO:0000256" key="9">
    <source>
        <dbReference type="ARBA" id="ARBA00032235"/>
    </source>
</evidence>
<dbReference type="PROSITE" id="PS52039">
    <property type="entry name" value="TOPO_IA_2"/>
    <property type="match status" value="1"/>
</dbReference>
<keyword evidence="5" id="KW-0238">DNA-binding</keyword>
<evidence type="ECO:0000256" key="2">
    <source>
        <dbReference type="ARBA" id="ARBA00009446"/>
    </source>
</evidence>